<keyword evidence="1" id="KW-0472">Membrane</keyword>
<protein>
    <submittedName>
        <fullName evidence="2">Uncharacterized protein</fullName>
    </submittedName>
</protein>
<organism evidence="2 3">
    <name type="scientific">Dendrobium chrysotoxum</name>
    <name type="common">Orchid</name>
    <dbReference type="NCBI Taxonomy" id="161865"/>
    <lineage>
        <taxon>Eukaryota</taxon>
        <taxon>Viridiplantae</taxon>
        <taxon>Streptophyta</taxon>
        <taxon>Embryophyta</taxon>
        <taxon>Tracheophyta</taxon>
        <taxon>Spermatophyta</taxon>
        <taxon>Magnoliopsida</taxon>
        <taxon>Liliopsida</taxon>
        <taxon>Asparagales</taxon>
        <taxon>Orchidaceae</taxon>
        <taxon>Epidendroideae</taxon>
        <taxon>Malaxideae</taxon>
        <taxon>Dendrobiinae</taxon>
        <taxon>Dendrobium</taxon>
    </lineage>
</organism>
<name>A0AAV7G661_DENCH</name>
<evidence type="ECO:0000313" key="2">
    <source>
        <dbReference type="EMBL" id="KAH0451891.1"/>
    </source>
</evidence>
<keyword evidence="1" id="KW-0812">Transmembrane</keyword>
<dbReference type="AlphaFoldDB" id="A0AAV7G661"/>
<evidence type="ECO:0000313" key="3">
    <source>
        <dbReference type="Proteomes" id="UP000775213"/>
    </source>
</evidence>
<evidence type="ECO:0000256" key="1">
    <source>
        <dbReference type="SAM" id="Phobius"/>
    </source>
</evidence>
<keyword evidence="3" id="KW-1185">Reference proteome</keyword>
<keyword evidence="1" id="KW-1133">Transmembrane helix</keyword>
<gene>
    <name evidence="2" type="ORF">IEQ34_019190</name>
</gene>
<accession>A0AAV7G661</accession>
<proteinExistence type="predicted"/>
<sequence length="117" mass="12568">MPASESVANRLLNAVNGPMLYTLPNLSRTAARTSGSRESKVLRMIPMPQLASSGFLSVICNIGSAGLVVRIKIGRSRSRIPSIPGITSIFVSRYPLVKKLSSLSGEYPLRTSSSKFT</sequence>
<comment type="caution">
    <text evidence="2">The sequence shown here is derived from an EMBL/GenBank/DDBJ whole genome shotgun (WGS) entry which is preliminary data.</text>
</comment>
<dbReference type="Proteomes" id="UP000775213">
    <property type="component" value="Unassembled WGS sequence"/>
</dbReference>
<dbReference type="EMBL" id="JAGFBR010000017">
    <property type="protein sequence ID" value="KAH0451891.1"/>
    <property type="molecule type" value="Genomic_DNA"/>
</dbReference>
<feature type="transmembrane region" description="Helical" evidence="1">
    <location>
        <begin position="50"/>
        <end position="69"/>
    </location>
</feature>
<reference evidence="2 3" key="1">
    <citation type="journal article" date="2021" name="Hortic Res">
        <title>Chromosome-scale assembly of the Dendrobium chrysotoxum genome enhances the understanding of orchid evolution.</title>
        <authorList>
            <person name="Zhang Y."/>
            <person name="Zhang G.Q."/>
            <person name="Zhang D."/>
            <person name="Liu X.D."/>
            <person name="Xu X.Y."/>
            <person name="Sun W.H."/>
            <person name="Yu X."/>
            <person name="Zhu X."/>
            <person name="Wang Z.W."/>
            <person name="Zhao X."/>
            <person name="Zhong W.Y."/>
            <person name="Chen H."/>
            <person name="Yin W.L."/>
            <person name="Huang T."/>
            <person name="Niu S.C."/>
            <person name="Liu Z.J."/>
        </authorList>
    </citation>
    <scope>NUCLEOTIDE SEQUENCE [LARGE SCALE GENOMIC DNA]</scope>
    <source>
        <strain evidence="2">Lindl</strain>
    </source>
</reference>